<evidence type="ECO:0000313" key="2">
    <source>
        <dbReference type="Proteomes" id="UP000078284"/>
    </source>
</evidence>
<name>A0A178U5S0_ARATH</name>
<dbReference type="AlphaFoldDB" id="A0A178U5S0"/>
<reference evidence="2" key="1">
    <citation type="journal article" date="2016" name="Proc. Natl. Acad. Sci. U.S.A.">
        <title>Chromosome-level assembly of Arabidopsis thaliana Ler reveals the extent of translocation and inversion polymorphisms.</title>
        <authorList>
            <person name="Zapata L."/>
            <person name="Ding J."/>
            <person name="Willing E.M."/>
            <person name="Hartwig B."/>
            <person name="Bezdan D."/>
            <person name="Jiao W.B."/>
            <person name="Patel V."/>
            <person name="Velikkakam James G."/>
            <person name="Koornneef M."/>
            <person name="Ossowski S."/>
            <person name="Schneeberger K."/>
        </authorList>
    </citation>
    <scope>NUCLEOTIDE SEQUENCE [LARGE SCALE GENOMIC DNA]</scope>
    <source>
        <strain evidence="2">cv. Landsberg erecta</strain>
    </source>
</reference>
<sequence length="53" mass="5619">MVPIPTAVLSTNASRAGLTNLTLKVRGPCHSWVLCFSVIDEGARLGLVIPKTN</sequence>
<accession>A0A178U5S0</accession>
<keyword evidence="1" id="KW-0496">Mitochondrion</keyword>
<evidence type="ECO:0000313" key="1">
    <source>
        <dbReference type="EMBL" id="OAO89238.1"/>
    </source>
</evidence>
<protein>
    <submittedName>
        <fullName evidence="1">Uncharacterized protein</fullName>
    </submittedName>
</protein>
<comment type="caution">
    <text evidence="1">The sequence shown here is derived from an EMBL/GenBank/DDBJ whole genome shotgun (WGS) entry which is preliminary data.</text>
</comment>
<dbReference type="EMBL" id="LUHQ01000019">
    <property type="protein sequence ID" value="OAO89238.1"/>
    <property type="molecule type" value="Genomic_DNA"/>
</dbReference>
<gene>
    <name evidence="1" type="ORF">AXX17_ATUG02790</name>
</gene>
<geneLocation type="mitochondrion" evidence="1"/>
<dbReference type="Proteomes" id="UP000078284">
    <property type="component" value="Unassembled WGS sequence"/>
</dbReference>
<proteinExistence type="predicted"/>
<organism evidence="1 2">
    <name type="scientific">Arabidopsis thaliana</name>
    <name type="common">Mouse-ear cress</name>
    <dbReference type="NCBI Taxonomy" id="3702"/>
    <lineage>
        <taxon>Eukaryota</taxon>
        <taxon>Viridiplantae</taxon>
        <taxon>Streptophyta</taxon>
        <taxon>Embryophyta</taxon>
        <taxon>Tracheophyta</taxon>
        <taxon>Spermatophyta</taxon>
        <taxon>Magnoliopsida</taxon>
        <taxon>eudicotyledons</taxon>
        <taxon>Gunneridae</taxon>
        <taxon>Pentapetalae</taxon>
        <taxon>rosids</taxon>
        <taxon>malvids</taxon>
        <taxon>Brassicales</taxon>
        <taxon>Brassicaceae</taxon>
        <taxon>Camelineae</taxon>
        <taxon>Arabidopsis</taxon>
    </lineage>
</organism>